<dbReference type="EMBL" id="QRYQ01000015">
    <property type="protein sequence ID" value="RGU90792.1"/>
    <property type="molecule type" value="Genomic_DNA"/>
</dbReference>
<accession>A0A395WBB1</accession>
<evidence type="ECO:0000313" key="2">
    <source>
        <dbReference type="EMBL" id="RGU90792.1"/>
    </source>
</evidence>
<evidence type="ECO:0008006" key="6">
    <source>
        <dbReference type="Google" id="ProtNLM"/>
    </source>
</evidence>
<dbReference type="Pfam" id="PF03729">
    <property type="entry name" value="DUF308"/>
    <property type="match status" value="2"/>
</dbReference>
<feature type="transmembrane region" description="Helical" evidence="1">
    <location>
        <begin position="84"/>
        <end position="101"/>
    </location>
</feature>
<dbReference type="Proteomes" id="UP000285288">
    <property type="component" value="Unassembled WGS sequence"/>
</dbReference>
<feature type="transmembrane region" description="Helical" evidence="1">
    <location>
        <begin position="12"/>
        <end position="29"/>
    </location>
</feature>
<feature type="transmembrane region" description="Helical" evidence="1">
    <location>
        <begin position="35"/>
        <end position="53"/>
    </location>
</feature>
<proteinExistence type="predicted"/>
<organism evidence="2 4">
    <name type="scientific">Holdemanella biformis</name>
    <dbReference type="NCBI Taxonomy" id="1735"/>
    <lineage>
        <taxon>Bacteria</taxon>
        <taxon>Bacillati</taxon>
        <taxon>Bacillota</taxon>
        <taxon>Erysipelotrichia</taxon>
        <taxon>Erysipelotrichales</taxon>
        <taxon>Erysipelotrichaceae</taxon>
        <taxon>Holdemanella</taxon>
    </lineage>
</organism>
<dbReference type="AlphaFoldDB" id="A0A395WBB1"/>
<feature type="transmembrane region" description="Helical" evidence="1">
    <location>
        <begin position="122"/>
        <end position="140"/>
    </location>
</feature>
<evidence type="ECO:0000313" key="4">
    <source>
        <dbReference type="Proteomes" id="UP000265489"/>
    </source>
</evidence>
<keyword evidence="1" id="KW-0472">Membrane</keyword>
<keyword evidence="1" id="KW-1133">Transmembrane helix</keyword>
<evidence type="ECO:0000256" key="1">
    <source>
        <dbReference type="SAM" id="Phobius"/>
    </source>
</evidence>
<dbReference type="EMBL" id="QSGD01000018">
    <property type="protein sequence ID" value="RHB06336.1"/>
    <property type="molecule type" value="Genomic_DNA"/>
</dbReference>
<dbReference type="Proteomes" id="UP000265489">
    <property type="component" value="Unassembled WGS sequence"/>
</dbReference>
<protein>
    <recommendedName>
        <fullName evidence="6">DUF308 domain-containing protein</fullName>
    </recommendedName>
</protein>
<evidence type="ECO:0000313" key="5">
    <source>
        <dbReference type="Proteomes" id="UP000285288"/>
    </source>
</evidence>
<feature type="transmembrane region" description="Helical" evidence="1">
    <location>
        <begin position="146"/>
        <end position="168"/>
    </location>
</feature>
<sequence>MKETKTEAISSAILCILSGLVLCIFNVSILTTITRVIGCIFLVIAILFLYTYFKKRNSTTLTTLILSIFLLSAGLYMSLDPKKFISILPMLVGILLIINSLSHFQKVLLLKDNGFEQWKVNLAGAIFILVIGVVLLMKPIQSLDFIFSLTGSFLILNGILIFLDQYFIQKTNL</sequence>
<keyword evidence="1" id="KW-0812">Transmembrane</keyword>
<dbReference type="InterPro" id="IPR005325">
    <property type="entry name" value="DUF308_memb"/>
</dbReference>
<feature type="transmembrane region" description="Helical" evidence="1">
    <location>
        <begin position="60"/>
        <end position="78"/>
    </location>
</feature>
<dbReference type="GeneID" id="66579880"/>
<dbReference type="RefSeq" id="WP_118011290.1">
    <property type="nucleotide sequence ID" value="NZ_CATXSW010000031.1"/>
</dbReference>
<name>A0A395WBB1_9FIRM</name>
<gene>
    <name evidence="3" type="ORF">DW907_05855</name>
    <name evidence="2" type="ORF">DWW32_08335</name>
</gene>
<comment type="caution">
    <text evidence="2">The sequence shown here is derived from an EMBL/GenBank/DDBJ whole genome shotgun (WGS) entry which is preliminary data.</text>
</comment>
<evidence type="ECO:0000313" key="3">
    <source>
        <dbReference type="EMBL" id="RHB06336.1"/>
    </source>
</evidence>
<reference evidence="4 5" key="1">
    <citation type="submission" date="2018-08" db="EMBL/GenBank/DDBJ databases">
        <title>A genome reference for cultivated species of the human gut microbiota.</title>
        <authorList>
            <person name="Zou Y."/>
            <person name="Xue W."/>
            <person name="Luo G."/>
        </authorList>
    </citation>
    <scope>NUCLEOTIDE SEQUENCE [LARGE SCALE GENOMIC DNA]</scope>
    <source>
        <strain evidence="2 4">AF15-20</strain>
        <strain evidence="3 5">AM42-13AC</strain>
    </source>
</reference>